<dbReference type="GO" id="GO:0051539">
    <property type="term" value="F:4 iron, 4 sulfur cluster binding"/>
    <property type="evidence" value="ECO:0007669"/>
    <property type="project" value="UniProtKB-KW"/>
</dbReference>
<proteinExistence type="predicted"/>
<comment type="caution">
    <text evidence="8">The sequence shown here is derived from an EMBL/GenBank/DDBJ whole genome shotgun (WGS) entry which is preliminary data.</text>
</comment>
<dbReference type="GO" id="GO:0009055">
    <property type="term" value="F:electron transfer activity"/>
    <property type="evidence" value="ECO:0007669"/>
    <property type="project" value="InterPro"/>
</dbReference>
<keyword evidence="6" id="KW-0411">Iron-sulfur</keyword>
<evidence type="ECO:0000256" key="3">
    <source>
        <dbReference type="ARBA" id="ARBA00022723"/>
    </source>
</evidence>
<keyword evidence="5" id="KW-0408">Iron</keyword>
<dbReference type="RefSeq" id="WP_275683073.1">
    <property type="nucleotide sequence ID" value="NZ_JAJLJH010000003.1"/>
</dbReference>
<keyword evidence="2" id="KW-0004">4Fe-4S</keyword>
<dbReference type="Proteomes" id="UP001139353">
    <property type="component" value="Unassembled WGS sequence"/>
</dbReference>
<gene>
    <name evidence="8" type="ORF">LPC04_15100</name>
</gene>
<keyword evidence="3" id="KW-0479">Metal-binding</keyword>
<dbReference type="InterPro" id="IPR036369">
    <property type="entry name" value="HIPIP_sf"/>
</dbReference>
<dbReference type="PROSITE" id="PS51318">
    <property type="entry name" value="TAT"/>
    <property type="match status" value="1"/>
</dbReference>
<protein>
    <submittedName>
        <fullName evidence="8">Iron oxidase (Fe(II) oxidase)</fullName>
    </submittedName>
</protein>
<dbReference type="EMBL" id="JAJLJH010000003">
    <property type="protein sequence ID" value="MCK9687038.1"/>
    <property type="molecule type" value="Genomic_DNA"/>
</dbReference>
<dbReference type="InterPro" id="IPR000170">
    <property type="entry name" value="High_potential_FeS_prot"/>
</dbReference>
<keyword evidence="1" id="KW-0813">Transport</keyword>
<dbReference type="SUPFAM" id="SSF57652">
    <property type="entry name" value="HIPIP (high potential iron protein)"/>
    <property type="match status" value="1"/>
</dbReference>
<evidence type="ECO:0000256" key="2">
    <source>
        <dbReference type="ARBA" id="ARBA00022485"/>
    </source>
</evidence>
<evidence type="ECO:0000256" key="1">
    <source>
        <dbReference type="ARBA" id="ARBA00022448"/>
    </source>
</evidence>
<evidence type="ECO:0000313" key="9">
    <source>
        <dbReference type="Proteomes" id="UP001139353"/>
    </source>
</evidence>
<keyword evidence="4" id="KW-0249">Electron transport</keyword>
<evidence type="ECO:0000313" key="8">
    <source>
        <dbReference type="EMBL" id="MCK9687038.1"/>
    </source>
</evidence>
<dbReference type="Gene3D" id="4.10.490.10">
    <property type="entry name" value="High potential iron-sulphur protein"/>
    <property type="match status" value="1"/>
</dbReference>
<dbReference type="GO" id="GO:0046872">
    <property type="term" value="F:metal ion binding"/>
    <property type="evidence" value="ECO:0007669"/>
    <property type="project" value="UniProtKB-KW"/>
</dbReference>
<keyword evidence="9" id="KW-1185">Reference proteome</keyword>
<accession>A0A9X1YJ00</accession>
<evidence type="ECO:0000256" key="5">
    <source>
        <dbReference type="ARBA" id="ARBA00023004"/>
    </source>
</evidence>
<dbReference type="GO" id="GO:0019646">
    <property type="term" value="P:aerobic electron transport chain"/>
    <property type="evidence" value="ECO:0007669"/>
    <property type="project" value="InterPro"/>
</dbReference>
<evidence type="ECO:0000256" key="4">
    <source>
        <dbReference type="ARBA" id="ARBA00022982"/>
    </source>
</evidence>
<evidence type="ECO:0000259" key="7">
    <source>
        <dbReference type="PROSITE" id="PS51373"/>
    </source>
</evidence>
<sequence length="97" mass="10295">MEDQRTDGLSRRRALQRTAALGVGVTIAWAAGTPARAQAKLAKAAVKYVDKGDMPGKDCDDCVHYIAPAKPKAPATCQLVEGPIRPHGHCIAFSPKT</sequence>
<feature type="domain" description="High potential iron-sulfur proteins family profile" evidence="7">
    <location>
        <begin position="30"/>
        <end position="97"/>
    </location>
</feature>
<dbReference type="AlphaFoldDB" id="A0A9X1YJ00"/>
<dbReference type="PROSITE" id="PS51373">
    <property type="entry name" value="HIPIP"/>
    <property type="match status" value="1"/>
</dbReference>
<dbReference type="InterPro" id="IPR006311">
    <property type="entry name" value="TAT_signal"/>
</dbReference>
<name>A0A9X1YJ00_9BURK</name>
<reference evidence="8" key="1">
    <citation type="submission" date="2021-11" db="EMBL/GenBank/DDBJ databases">
        <title>BS-T2-15 a new species belonging to the Comamonadaceae family isolated from the soil of a French oak forest.</title>
        <authorList>
            <person name="Mieszkin S."/>
            <person name="Alain K."/>
        </authorList>
    </citation>
    <scope>NUCLEOTIDE SEQUENCE</scope>
    <source>
        <strain evidence="8">BS-T2-15</strain>
    </source>
</reference>
<evidence type="ECO:0000256" key="6">
    <source>
        <dbReference type="ARBA" id="ARBA00023014"/>
    </source>
</evidence>
<organism evidence="8 9">
    <name type="scientific">Scleromatobacter humisilvae</name>
    <dbReference type="NCBI Taxonomy" id="2897159"/>
    <lineage>
        <taxon>Bacteria</taxon>
        <taxon>Pseudomonadati</taxon>
        <taxon>Pseudomonadota</taxon>
        <taxon>Betaproteobacteria</taxon>
        <taxon>Burkholderiales</taxon>
        <taxon>Sphaerotilaceae</taxon>
        <taxon>Scleromatobacter</taxon>
    </lineage>
</organism>